<evidence type="ECO:0000313" key="2">
    <source>
        <dbReference type="EMBL" id="ORY87123.1"/>
    </source>
</evidence>
<sequence>MQAAMDEARKSIYTPTAFCVGCVLVQGDKIVATGYSRELEGNTHAEQCALMKLPADAKDLDCYTTMEPCSERLSGNLPCVDRLIASGRIKRVLQGVAEPADFVACTGSTRLRDAGIEVIHIPGYEEEALAIARGEAK</sequence>
<dbReference type="GeneID" id="63784087"/>
<comment type="caution">
    <text evidence="2">The sequence shown here is derived from an EMBL/GenBank/DDBJ whole genome shotgun (WGS) entry which is preliminary data.</text>
</comment>
<dbReference type="RefSeq" id="XP_040727979.1">
    <property type="nucleotide sequence ID" value="XM_040867488.1"/>
</dbReference>
<dbReference type="GO" id="GO:0008835">
    <property type="term" value="F:diaminohydroxyphosphoribosylaminopyrimidine deaminase activity"/>
    <property type="evidence" value="ECO:0007669"/>
    <property type="project" value="TreeGrafter"/>
</dbReference>
<dbReference type="OrthoDB" id="424794at2759"/>
<accession>A0A1Y2FSZ5</accession>
<feature type="domain" description="CMP/dCMP-type deaminase" evidence="1">
    <location>
        <begin position="1"/>
        <end position="118"/>
    </location>
</feature>
<dbReference type="PROSITE" id="PS51747">
    <property type="entry name" value="CYT_DCMP_DEAMINASES_2"/>
    <property type="match status" value="1"/>
</dbReference>
<dbReference type="GO" id="GO:0006139">
    <property type="term" value="P:nucleobase-containing compound metabolic process"/>
    <property type="evidence" value="ECO:0007669"/>
    <property type="project" value="UniProtKB-ARBA"/>
</dbReference>
<keyword evidence="3" id="KW-1185">Reference proteome</keyword>
<protein>
    <submittedName>
        <fullName evidence="2">CMP/dCMP deaminase family protein</fullName>
    </submittedName>
</protein>
<dbReference type="STRING" id="56484.A0A1Y2FSZ5"/>
<dbReference type="PANTHER" id="PTHR11079:SF162">
    <property type="entry name" value="RIBOFLAVIN BIOSYNTHESIS PROTEIN PYRD, CHLOROPLASTIC"/>
    <property type="match status" value="1"/>
</dbReference>
<dbReference type="Proteomes" id="UP000193685">
    <property type="component" value="Unassembled WGS sequence"/>
</dbReference>
<dbReference type="EMBL" id="MCFI01000002">
    <property type="protein sequence ID" value="ORY87123.1"/>
    <property type="molecule type" value="Genomic_DNA"/>
</dbReference>
<name>A0A1Y2FSZ5_PROLT</name>
<dbReference type="InterPro" id="IPR016193">
    <property type="entry name" value="Cytidine_deaminase-like"/>
</dbReference>
<evidence type="ECO:0000259" key="1">
    <source>
        <dbReference type="PROSITE" id="PS51747"/>
    </source>
</evidence>
<dbReference type="Pfam" id="PF18785">
    <property type="entry name" value="Inv-AAD"/>
    <property type="match status" value="1"/>
</dbReference>
<dbReference type="AlphaFoldDB" id="A0A1Y2FSZ5"/>
<dbReference type="Gene3D" id="3.40.140.10">
    <property type="entry name" value="Cytidine Deaminase, domain 2"/>
    <property type="match status" value="1"/>
</dbReference>
<reference evidence="2 3" key="1">
    <citation type="submission" date="2016-07" db="EMBL/GenBank/DDBJ databases">
        <title>Pervasive Adenine N6-methylation of Active Genes in Fungi.</title>
        <authorList>
            <consortium name="DOE Joint Genome Institute"/>
            <person name="Mondo S.J."/>
            <person name="Dannebaum R.O."/>
            <person name="Kuo R.C."/>
            <person name="Labutti K."/>
            <person name="Haridas S."/>
            <person name="Kuo A."/>
            <person name="Salamov A."/>
            <person name="Ahrendt S.R."/>
            <person name="Lipzen A."/>
            <person name="Sullivan W."/>
            <person name="Andreopoulos W.B."/>
            <person name="Clum A."/>
            <person name="Lindquist E."/>
            <person name="Daum C."/>
            <person name="Ramamoorthy G.K."/>
            <person name="Gryganskyi A."/>
            <person name="Culley D."/>
            <person name="Magnuson J.K."/>
            <person name="James T.Y."/>
            <person name="O'Malley M.A."/>
            <person name="Stajich J.E."/>
            <person name="Spatafora J.W."/>
            <person name="Visel A."/>
            <person name="Grigoriev I.V."/>
        </authorList>
    </citation>
    <scope>NUCLEOTIDE SEQUENCE [LARGE SCALE GENOMIC DNA]</scope>
    <source>
        <strain evidence="2 3">12-1054</strain>
    </source>
</reference>
<dbReference type="OMA" id="LRQKSWI"/>
<dbReference type="PANTHER" id="PTHR11079">
    <property type="entry name" value="CYTOSINE DEAMINASE FAMILY MEMBER"/>
    <property type="match status" value="1"/>
</dbReference>
<proteinExistence type="predicted"/>
<dbReference type="SUPFAM" id="SSF53927">
    <property type="entry name" value="Cytidine deaminase-like"/>
    <property type="match status" value="1"/>
</dbReference>
<gene>
    <name evidence="2" type="ORF">BCR37DRAFT_343281</name>
</gene>
<evidence type="ECO:0000313" key="3">
    <source>
        <dbReference type="Proteomes" id="UP000193685"/>
    </source>
</evidence>
<dbReference type="InterPro" id="IPR002125">
    <property type="entry name" value="CMP_dCMP_dom"/>
</dbReference>
<organism evidence="2 3">
    <name type="scientific">Protomyces lactucae-debilis</name>
    <dbReference type="NCBI Taxonomy" id="2754530"/>
    <lineage>
        <taxon>Eukaryota</taxon>
        <taxon>Fungi</taxon>
        <taxon>Dikarya</taxon>
        <taxon>Ascomycota</taxon>
        <taxon>Taphrinomycotina</taxon>
        <taxon>Taphrinomycetes</taxon>
        <taxon>Taphrinales</taxon>
        <taxon>Protomycetaceae</taxon>
        <taxon>Protomyces</taxon>
    </lineage>
</organism>